<reference evidence="1" key="1">
    <citation type="submission" date="2020-05" db="EMBL/GenBank/DDBJ databases">
        <title>Large-scale comparative analyses of tick genomes elucidate their genetic diversity and vector capacities.</title>
        <authorList>
            <person name="Jia N."/>
            <person name="Wang J."/>
            <person name="Shi W."/>
            <person name="Du L."/>
            <person name="Sun Y."/>
            <person name="Zhan W."/>
            <person name="Jiang J."/>
            <person name="Wang Q."/>
            <person name="Zhang B."/>
            <person name="Ji P."/>
            <person name="Sakyi L.B."/>
            <person name="Cui X."/>
            <person name="Yuan T."/>
            <person name="Jiang B."/>
            <person name="Yang W."/>
            <person name="Lam T.T.-Y."/>
            <person name="Chang Q."/>
            <person name="Ding S."/>
            <person name="Wang X."/>
            <person name="Zhu J."/>
            <person name="Ruan X."/>
            <person name="Zhao L."/>
            <person name="Wei J."/>
            <person name="Que T."/>
            <person name="Du C."/>
            <person name="Cheng J."/>
            <person name="Dai P."/>
            <person name="Han X."/>
            <person name="Huang E."/>
            <person name="Gao Y."/>
            <person name="Liu J."/>
            <person name="Shao H."/>
            <person name="Ye R."/>
            <person name="Li L."/>
            <person name="Wei W."/>
            <person name="Wang X."/>
            <person name="Wang C."/>
            <person name="Yang T."/>
            <person name="Huo Q."/>
            <person name="Li W."/>
            <person name="Guo W."/>
            <person name="Chen H."/>
            <person name="Zhou L."/>
            <person name="Ni X."/>
            <person name="Tian J."/>
            <person name="Zhou Y."/>
            <person name="Sheng Y."/>
            <person name="Liu T."/>
            <person name="Pan Y."/>
            <person name="Xia L."/>
            <person name="Li J."/>
            <person name="Zhao F."/>
            <person name="Cao W."/>
        </authorList>
    </citation>
    <scope>NUCLEOTIDE SEQUENCE</scope>
    <source>
        <strain evidence="1">Dsil-2018</strain>
    </source>
</reference>
<dbReference type="Proteomes" id="UP000821865">
    <property type="component" value="Chromosome 11"/>
</dbReference>
<proteinExistence type="predicted"/>
<name>A0ACB8DJH3_DERSI</name>
<accession>A0ACB8DJH3</accession>
<evidence type="ECO:0000313" key="1">
    <source>
        <dbReference type="EMBL" id="KAH7970724.1"/>
    </source>
</evidence>
<keyword evidence="2" id="KW-1185">Reference proteome</keyword>
<gene>
    <name evidence="1" type="ORF">HPB49_014655</name>
</gene>
<protein>
    <submittedName>
        <fullName evidence="1">Uncharacterized protein</fullName>
    </submittedName>
</protein>
<comment type="caution">
    <text evidence="1">The sequence shown here is derived from an EMBL/GenBank/DDBJ whole genome shotgun (WGS) entry which is preliminary data.</text>
</comment>
<organism evidence="1 2">
    <name type="scientific">Dermacentor silvarum</name>
    <name type="common">Tick</name>
    <dbReference type="NCBI Taxonomy" id="543639"/>
    <lineage>
        <taxon>Eukaryota</taxon>
        <taxon>Metazoa</taxon>
        <taxon>Ecdysozoa</taxon>
        <taxon>Arthropoda</taxon>
        <taxon>Chelicerata</taxon>
        <taxon>Arachnida</taxon>
        <taxon>Acari</taxon>
        <taxon>Parasitiformes</taxon>
        <taxon>Ixodida</taxon>
        <taxon>Ixodoidea</taxon>
        <taxon>Ixodidae</taxon>
        <taxon>Rhipicephalinae</taxon>
        <taxon>Dermacentor</taxon>
    </lineage>
</organism>
<dbReference type="EMBL" id="CM023480">
    <property type="protein sequence ID" value="KAH7970724.1"/>
    <property type="molecule type" value="Genomic_DNA"/>
</dbReference>
<evidence type="ECO:0000313" key="2">
    <source>
        <dbReference type="Proteomes" id="UP000821865"/>
    </source>
</evidence>
<sequence length="84" mass="9532">MHQALKNVTQGNNSQNDYVDVCRTCGLLGYSHWCHFCRSSSAIATLRIPYACKLLFQELLSMNIIPRLELTSHCSNRSFASTKH</sequence>